<feature type="region of interest" description="Disordered" evidence="3">
    <location>
        <begin position="78"/>
        <end position="97"/>
    </location>
</feature>
<evidence type="ECO:0000256" key="1">
    <source>
        <dbReference type="ARBA" id="ARBA00022723"/>
    </source>
</evidence>
<name>A0ABQ7GLB1_DUNSA</name>
<feature type="domain" description="PDEase" evidence="4">
    <location>
        <begin position="1"/>
        <end position="97"/>
    </location>
</feature>
<dbReference type="Proteomes" id="UP000815325">
    <property type="component" value="Unassembled WGS sequence"/>
</dbReference>
<protein>
    <recommendedName>
        <fullName evidence="4">PDEase domain-containing protein</fullName>
    </recommendedName>
</protein>
<dbReference type="Pfam" id="PF00233">
    <property type="entry name" value="PDEase_I"/>
    <property type="match status" value="1"/>
</dbReference>
<keyword evidence="6" id="KW-1185">Reference proteome</keyword>
<dbReference type="EMBL" id="MU069707">
    <property type="protein sequence ID" value="KAF5835402.1"/>
    <property type="molecule type" value="Genomic_DNA"/>
</dbReference>
<dbReference type="Gene3D" id="1.10.1300.10">
    <property type="entry name" value="3'5'-cyclic nucleotide phosphodiesterase, catalytic domain"/>
    <property type="match status" value="1"/>
</dbReference>
<keyword evidence="2" id="KW-0378">Hydrolase</keyword>
<evidence type="ECO:0000256" key="2">
    <source>
        <dbReference type="ARBA" id="ARBA00022801"/>
    </source>
</evidence>
<evidence type="ECO:0000313" key="5">
    <source>
        <dbReference type="EMBL" id="KAF5835402.1"/>
    </source>
</evidence>
<reference evidence="5" key="1">
    <citation type="submission" date="2017-08" db="EMBL/GenBank/DDBJ databases">
        <authorList>
            <person name="Polle J.E."/>
            <person name="Barry K."/>
            <person name="Cushman J."/>
            <person name="Schmutz J."/>
            <person name="Tran D."/>
            <person name="Hathwaick L.T."/>
            <person name="Yim W.C."/>
            <person name="Jenkins J."/>
            <person name="Mckie-Krisberg Z.M."/>
            <person name="Prochnik S."/>
            <person name="Lindquist E."/>
            <person name="Dockter R.B."/>
            <person name="Adam C."/>
            <person name="Molina H."/>
            <person name="Bunkerborg J."/>
            <person name="Jin E."/>
            <person name="Buchheim M."/>
            <person name="Magnuson J."/>
        </authorList>
    </citation>
    <scope>NUCLEOTIDE SEQUENCE</scope>
    <source>
        <strain evidence="5">CCAP 19/18</strain>
    </source>
</reference>
<dbReference type="InterPro" id="IPR002073">
    <property type="entry name" value="PDEase_catalytic_dom"/>
</dbReference>
<accession>A0ABQ7GLB1</accession>
<evidence type="ECO:0000256" key="3">
    <source>
        <dbReference type="SAM" id="MobiDB-lite"/>
    </source>
</evidence>
<dbReference type="InterPro" id="IPR036971">
    <property type="entry name" value="PDEase_catalytic_dom_sf"/>
</dbReference>
<gene>
    <name evidence="5" type="ORF">DUNSADRAFT_7487</name>
</gene>
<proteinExistence type="predicted"/>
<dbReference type="PROSITE" id="PS51845">
    <property type="entry name" value="PDEASE_I_2"/>
    <property type="match status" value="1"/>
</dbReference>
<comment type="caution">
    <text evidence="5">The sequence shown here is derived from an EMBL/GenBank/DDBJ whole genome shotgun (WGS) entry which is preliminary data.</text>
</comment>
<sequence>MLAITYNDRSPMENHHAAAAWALLLSNKECEAFSDTNPKVLEVLRKMVVDIVLATDMKQHFSLTSLWNAKIPMLLARSPSQSEVPGESAQVRLGKEG</sequence>
<evidence type="ECO:0000313" key="6">
    <source>
        <dbReference type="Proteomes" id="UP000815325"/>
    </source>
</evidence>
<organism evidence="5 6">
    <name type="scientific">Dunaliella salina</name>
    <name type="common">Green alga</name>
    <name type="synonym">Protococcus salinus</name>
    <dbReference type="NCBI Taxonomy" id="3046"/>
    <lineage>
        <taxon>Eukaryota</taxon>
        <taxon>Viridiplantae</taxon>
        <taxon>Chlorophyta</taxon>
        <taxon>core chlorophytes</taxon>
        <taxon>Chlorophyceae</taxon>
        <taxon>CS clade</taxon>
        <taxon>Chlamydomonadales</taxon>
        <taxon>Dunaliellaceae</taxon>
        <taxon>Dunaliella</taxon>
    </lineage>
</organism>
<evidence type="ECO:0000259" key="4">
    <source>
        <dbReference type="PROSITE" id="PS51845"/>
    </source>
</evidence>
<dbReference type="PANTHER" id="PTHR11347">
    <property type="entry name" value="CYCLIC NUCLEOTIDE PHOSPHODIESTERASE"/>
    <property type="match status" value="1"/>
</dbReference>
<dbReference type="SUPFAM" id="SSF109604">
    <property type="entry name" value="HD-domain/PDEase-like"/>
    <property type="match status" value="1"/>
</dbReference>
<keyword evidence="1" id="KW-0479">Metal-binding</keyword>